<dbReference type="EMBL" id="FO082053">
    <property type="protein sequence ID" value="CCE79938.1"/>
    <property type="molecule type" value="Genomic_DNA"/>
</dbReference>
<dbReference type="OrthoDB" id="4081634at2759"/>
<evidence type="ECO:0000313" key="1">
    <source>
        <dbReference type="EMBL" id="CCE79938.1"/>
    </source>
</evidence>
<reference evidence="2" key="1">
    <citation type="submission" date="2011-10" db="EMBL/GenBank/DDBJ databases">
        <authorList>
            <person name="Genoscope - CEA"/>
        </authorList>
    </citation>
    <scope>NUCLEOTIDE SEQUENCE</scope>
</reference>
<sequence>MDLDLFSTRDLLLFCQLLHINGLIDRSSISPENEKFQQTVKEWCNHASTQLSIKQGSLRAQIPLTCQQACDLYDSMLESKTDCVNTTDLANVYYKQRLEQLESLINTYRDEFDGVLESSAS</sequence>
<dbReference type="InParanoid" id="G8YH01"/>
<name>G8YH01_PICSO</name>
<evidence type="ECO:0000313" key="2">
    <source>
        <dbReference type="EMBL" id="CCE80703.1"/>
    </source>
</evidence>
<dbReference type="HOGENOM" id="CLU_129393_0_0_1"/>
<keyword evidence="3" id="KW-1185">Reference proteome</keyword>
<proteinExistence type="predicted"/>
<protein>
    <submittedName>
        <fullName evidence="2">Piso0_003031 protein</fullName>
    </submittedName>
</protein>
<dbReference type="eggNOG" id="ENOG502RMRG">
    <property type="taxonomic scope" value="Eukaryota"/>
</dbReference>
<reference evidence="3" key="2">
    <citation type="journal article" date="2012" name="G3 (Bethesda)">
        <title>Pichia sorbitophila, an interspecies yeast hybrid reveals early steps of genome resolution following polyploidization.</title>
        <authorList>
            <person name="Leh Louis V."/>
            <person name="Despons L."/>
            <person name="Friedrich A."/>
            <person name="Martin T."/>
            <person name="Durrens P."/>
            <person name="Casaregola S."/>
            <person name="Neuveglise C."/>
            <person name="Fairhead C."/>
            <person name="Marck C."/>
            <person name="Cruz J.A."/>
            <person name="Straub M.L."/>
            <person name="Kugler V."/>
            <person name="Sacerdot C."/>
            <person name="Uzunov Z."/>
            <person name="Thierry A."/>
            <person name="Weiss S."/>
            <person name="Bleykasten C."/>
            <person name="De Montigny J."/>
            <person name="Jacques N."/>
            <person name="Jung P."/>
            <person name="Lemaire M."/>
            <person name="Mallet S."/>
            <person name="Morel G."/>
            <person name="Richard G.F."/>
            <person name="Sarkar A."/>
            <person name="Savel G."/>
            <person name="Schacherer J."/>
            <person name="Seret M.L."/>
            <person name="Talla E."/>
            <person name="Samson G."/>
            <person name="Jubin C."/>
            <person name="Poulain J."/>
            <person name="Vacherie B."/>
            <person name="Barbe V."/>
            <person name="Pelletier E."/>
            <person name="Sherman D.J."/>
            <person name="Westhof E."/>
            <person name="Weissenbach J."/>
            <person name="Baret P.V."/>
            <person name="Wincker P."/>
            <person name="Gaillardin C."/>
            <person name="Dujon B."/>
            <person name="Souciet J.L."/>
        </authorList>
    </citation>
    <scope>NUCLEOTIDE SEQUENCE [LARGE SCALE GENOMIC DNA]</scope>
    <source>
        <strain evidence="3">ATCC MYA-4447 / BCRC 22081 / CBS 7064 / NBRC 10061 / NRRL Y-12695</strain>
    </source>
</reference>
<dbReference type="Proteomes" id="UP000005222">
    <property type="component" value="Chromosome G"/>
</dbReference>
<dbReference type="Proteomes" id="UP000005222">
    <property type="component" value="Chromosome H"/>
</dbReference>
<dbReference type="AlphaFoldDB" id="G8YH01"/>
<accession>G8YH01</accession>
<evidence type="ECO:0000313" key="3">
    <source>
        <dbReference type="Proteomes" id="UP000005222"/>
    </source>
</evidence>
<organism evidence="2 3">
    <name type="scientific">Pichia sorbitophila (strain ATCC MYA-4447 / BCRC 22081 / CBS 7064 / NBRC 10061 / NRRL Y-12695)</name>
    <name type="common">Hybrid yeast</name>
    <dbReference type="NCBI Taxonomy" id="559304"/>
    <lineage>
        <taxon>Eukaryota</taxon>
        <taxon>Fungi</taxon>
        <taxon>Dikarya</taxon>
        <taxon>Ascomycota</taxon>
        <taxon>Saccharomycotina</taxon>
        <taxon>Pichiomycetes</taxon>
        <taxon>Debaryomycetaceae</taxon>
        <taxon>Millerozyma</taxon>
    </lineage>
</organism>
<dbReference type="EMBL" id="FO082052">
    <property type="protein sequence ID" value="CCE80703.1"/>
    <property type="molecule type" value="Genomic_DNA"/>
</dbReference>
<gene>
    <name evidence="2" type="primary">Piso0_003031</name>
    <name evidence="1" type="ORF">GNLVRS01_PISO0G03372g</name>
    <name evidence="2" type="ORF">GNLVRS01_PISO0H03373g</name>
</gene>